<dbReference type="Proteomes" id="UP001060215">
    <property type="component" value="Chromosome 5"/>
</dbReference>
<gene>
    <name evidence="1" type="ORF">LOK49_LG06G02157</name>
</gene>
<proteinExistence type="predicted"/>
<dbReference type="EMBL" id="CM045762">
    <property type="protein sequence ID" value="KAI8009996.1"/>
    <property type="molecule type" value="Genomic_DNA"/>
</dbReference>
<comment type="caution">
    <text evidence="1">The sequence shown here is derived from an EMBL/GenBank/DDBJ whole genome shotgun (WGS) entry which is preliminary data.</text>
</comment>
<organism evidence="1 2">
    <name type="scientific">Camellia lanceoleosa</name>
    <dbReference type="NCBI Taxonomy" id="1840588"/>
    <lineage>
        <taxon>Eukaryota</taxon>
        <taxon>Viridiplantae</taxon>
        <taxon>Streptophyta</taxon>
        <taxon>Embryophyta</taxon>
        <taxon>Tracheophyta</taxon>
        <taxon>Spermatophyta</taxon>
        <taxon>Magnoliopsida</taxon>
        <taxon>eudicotyledons</taxon>
        <taxon>Gunneridae</taxon>
        <taxon>Pentapetalae</taxon>
        <taxon>asterids</taxon>
        <taxon>Ericales</taxon>
        <taxon>Theaceae</taxon>
        <taxon>Camellia</taxon>
    </lineage>
</organism>
<reference evidence="1 2" key="1">
    <citation type="journal article" date="2022" name="Plant J.">
        <title>Chromosome-level genome of Camellia lanceoleosa provides a valuable resource for understanding genome evolution and self-incompatibility.</title>
        <authorList>
            <person name="Gong W."/>
            <person name="Xiao S."/>
            <person name="Wang L."/>
            <person name="Liao Z."/>
            <person name="Chang Y."/>
            <person name="Mo W."/>
            <person name="Hu G."/>
            <person name="Li W."/>
            <person name="Zhao G."/>
            <person name="Zhu H."/>
            <person name="Hu X."/>
            <person name="Ji K."/>
            <person name="Xiang X."/>
            <person name="Song Q."/>
            <person name="Yuan D."/>
            <person name="Jin S."/>
            <person name="Zhang L."/>
        </authorList>
    </citation>
    <scope>NUCLEOTIDE SEQUENCE [LARGE SCALE GENOMIC DNA]</scope>
    <source>
        <strain evidence="1">SQ_2022a</strain>
    </source>
</reference>
<sequence length="168" mass="18605">MDKQLERDQLEDSVVSSAQQGKIEGLVQTAIPDDRLSGNQADIADDSILDGSDAQTRRSLSPATIALMCDEQDAMFMAVGSPDAAASCSGNTTLKSSHRQGFITELYAEQERMVLMKFWKFLNRLITCGSIKGESLFCYAFLVFCFVILNFNLLLLCNTKRHLGFIYG</sequence>
<protein>
    <submittedName>
        <fullName evidence="1">Protein tesmin/TSO1-like CXC 5</fullName>
    </submittedName>
</protein>
<keyword evidence="2" id="KW-1185">Reference proteome</keyword>
<evidence type="ECO:0000313" key="1">
    <source>
        <dbReference type="EMBL" id="KAI8009996.1"/>
    </source>
</evidence>
<evidence type="ECO:0000313" key="2">
    <source>
        <dbReference type="Proteomes" id="UP001060215"/>
    </source>
</evidence>
<name>A0ACC0HDC5_9ERIC</name>
<accession>A0ACC0HDC5</accession>